<sequence length="228" mass="24728">MDHPPNQSPINPLPPVVVALFLVIVGIEAMFALGARGMIGGPEAIGWRIMALQKYAFSGDIFDWMLVNNMWPLEHVIRFVTYMFVHGNFTHAAFAGVMLIALGKMVGEVFSAVSTLAVFLVSGITGAVVFGLVLNNPAPLFGAFPGVYGLIGAFTFLLWTRLGQMGANQARAFSMIGFLIGIQLLFGLLFGGNQDWIADVAGFATGFALSFFLVPGGWRRIVERLRRD</sequence>
<evidence type="ECO:0000313" key="10">
    <source>
        <dbReference type="EMBL" id="SHI99965.1"/>
    </source>
</evidence>
<evidence type="ECO:0000256" key="8">
    <source>
        <dbReference type="SAM" id="Phobius"/>
    </source>
</evidence>
<feature type="transmembrane region" description="Helical" evidence="8">
    <location>
        <begin position="140"/>
        <end position="160"/>
    </location>
</feature>
<accession>A0A1M6FQP2</accession>
<feature type="transmembrane region" description="Helical" evidence="8">
    <location>
        <begin position="109"/>
        <end position="134"/>
    </location>
</feature>
<keyword evidence="11" id="KW-1185">Reference proteome</keyword>
<evidence type="ECO:0000313" key="11">
    <source>
        <dbReference type="Proteomes" id="UP000183982"/>
    </source>
</evidence>
<comment type="subcellular location">
    <subcellularLocation>
        <location evidence="1">Membrane</location>
        <topology evidence="1">Multi-pass membrane protein</topology>
    </subcellularLocation>
</comment>
<evidence type="ECO:0000259" key="9">
    <source>
        <dbReference type="Pfam" id="PF01694"/>
    </source>
</evidence>
<dbReference type="RefSeq" id="WP_073250195.1">
    <property type="nucleotide sequence ID" value="NZ_FQZQ01000004.1"/>
</dbReference>
<evidence type="ECO:0000256" key="2">
    <source>
        <dbReference type="ARBA" id="ARBA00022670"/>
    </source>
</evidence>
<reference evidence="11" key="1">
    <citation type="submission" date="2016-11" db="EMBL/GenBank/DDBJ databases">
        <authorList>
            <person name="Varghese N."/>
            <person name="Submissions S."/>
        </authorList>
    </citation>
    <scope>NUCLEOTIDE SEQUENCE [LARGE SCALE GENOMIC DNA]</scope>
    <source>
        <strain evidence="11">DSM 100564</strain>
    </source>
</reference>
<feature type="domain" description="Peptidase S54 rhomboid" evidence="9">
    <location>
        <begin position="75"/>
        <end position="214"/>
    </location>
</feature>
<feature type="transmembrane region" description="Helical" evidence="8">
    <location>
        <begin position="79"/>
        <end position="102"/>
    </location>
</feature>
<feature type="transmembrane region" description="Helical" evidence="8">
    <location>
        <begin position="196"/>
        <end position="218"/>
    </location>
</feature>
<dbReference type="SUPFAM" id="SSF144091">
    <property type="entry name" value="Rhomboid-like"/>
    <property type="match status" value="1"/>
</dbReference>
<keyword evidence="6 8" id="KW-1133">Transmembrane helix</keyword>
<keyword evidence="5" id="KW-0720">Serine protease</keyword>
<dbReference type="GO" id="GO:0004252">
    <property type="term" value="F:serine-type endopeptidase activity"/>
    <property type="evidence" value="ECO:0007669"/>
    <property type="project" value="InterPro"/>
</dbReference>
<keyword evidence="4" id="KW-0378">Hydrolase</keyword>
<protein>
    <submittedName>
        <fullName evidence="10">Rhomboid family protein</fullName>
    </submittedName>
</protein>
<dbReference type="STRING" id="1470563.SAMN05444000_104137"/>
<proteinExistence type="predicted"/>
<keyword evidence="2" id="KW-0645">Protease</keyword>
<keyword evidence="7 8" id="KW-0472">Membrane</keyword>
<evidence type="ECO:0000256" key="7">
    <source>
        <dbReference type="ARBA" id="ARBA00023136"/>
    </source>
</evidence>
<organism evidence="10 11">
    <name type="scientific">Shimia gijangensis</name>
    <dbReference type="NCBI Taxonomy" id="1470563"/>
    <lineage>
        <taxon>Bacteria</taxon>
        <taxon>Pseudomonadati</taxon>
        <taxon>Pseudomonadota</taxon>
        <taxon>Alphaproteobacteria</taxon>
        <taxon>Rhodobacterales</taxon>
        <taxon>Roseobacteraceae</taxon>
    </lineage>
</organism>
<dbReference type="PANTHER" id="PTHR22936">
    <property type="entry name" value="RHOMBOID-RELATED"/>
    <property type="match status" value="1"/>
</dbReference>
<dbReference type="AlphaFoldDB" id="A0A1M6FQP2"/>
<dbReference type="Pfam" id="PF01694">
    <property type="entry name" value="Rhomboid"/>
    <property type="match status" value="1"/>
</dbReference>
<evidence type="ECO:0000256" key="1">
    <source>
        <dbReference type="ARBA" id="ARBA00004141"/>
    </source>
</evidence>
<feature type="transmembrane region" description="Helical" evidence="8">
    <location>
        <begin position="172"/>
        <end position="190"/>
    </location>
</feature>
<dbReference type="EMBL" id="FQZQ01000004">
    <property type="protein sequence ID" value="SHI99965.1"/>
    <property type="molecule type" value="Genomic_DNA"/>
</dbReference>
<name>A0A1M6FQP2_9RHOB</name>
<dbReference type="InterPro" id="IPR002610">
    <property type="entry name" value="Peptidase_S54_rhomboid-like"/>
</dbReference>
<keyword evidence="3 8" id="KW-0812">Transmembrane</keyword>
<dbReference type="OrthoDB" id="7836448at2"/>
<gene>
    <name evidence="10" type="ORF">SAMN05444000_104137</name>
</gene>
<dbReference type="GO" id="GO:0006508">
    <property type="term" value="P:proteolysis"/>
    <property type="evidence" value="ECO:0007669"/>
    <property type="project" value="UniProtKB-KW"/>
</dbReference>
<feature type="transmembrane region" description="Helical" evidence="8">
    <location>
        <begin position="12"/>
        <end position="33"/>
    </location>
</feature>
<dbReference type="GO" id="GO:0016020">
    <property type="term" value="C:membrane"/>
    <property type="evidence" value="ECO:0007669"/>
    <property type="project" value="UniProtKB-SubCell"/>
</dbReference>
<dbReference type="Gene3D" id="1.20.1540.10">
    <property type="entry name" value="Rhomboid-like"/>
    <property type="match status" value="1"/>
</dbReference>
<dbReference type="InterPro" id="IPR022764">
    <property type="entry name" value="Peptidase_S54_rhomboid_dom"/>
</dbReference>
<evidence type="ECO:0000256" key="4">
    <source>
        <dbReference type="ARBA" id="ARBA00022801"/>
    </source>
</evidence>
<evidence type="ECO:0000256" key="6">
    <source>
        <dbReference type="ARBA" id="ARBA00022989"/>
    </source>
</evidence>
<evidence type="ECO:0000256" key="5">
    <source>
        <dbReference type="ARBA" id="ARBA00022825"/>
    </source>
</evidence>
<evidence type="ECO:0000256" key="3">
    <source>
        <dbReference type="ARBA" id="ARBA00022692"/>
    </source>
</evidence>
<dbReference type="PANTHER" id="PTHR22936:SF69">
    <property type="entry name" value="RHOMBOID-LIKE PROTEIN"/>
    <property type="match status" value="1"/>
</dbReference>
<dbReference type="InterPro" id="IPR035952">
    <property type="entry name" value="Rhomboid-like_sf"/>
</dbReference>
<dbReference type="Proteomes" id="UP000183982">
    <property type="component" value="Unassembled WGS sequence"/>
</dbReference>